<dbReference type="PANTHER" id="PTHR32125:SF4">
    <property type="entry name" value="2-C-METHYL-D-ERYTHRITOL 4-PHOSPHATE CYTIDYLYLTRANSFERASE, CHLOROPLASTIC"/>
    <property type="match status" value="1"/>
</dbReference>
<accession>A0A4R1BJW1</accession>
<proteinExistence type="inferred from homology"/>
<evidence type="ECO:0000313" key="4">
    <source>
        <dbReference type="EMBL" id="TCJ17603.1"/>
    </source>
</evidence>
<reference evidence="4 5" key="1">
    <citation type="submission" date="2019-03" db="EMBL/GenBank/DDBJ databases">
        <authorList>
            <person name="Kim M.K.M."/>
        </authorList>
    </citation>
    <scope>NUCLEOTIDE SEQUENCE [LARGE SCALE GENOMIC DNA]</scope>
    <source>
        <strain evidence="4 5">17J68-12</strain>
    </source>
</reference>
<dbReference type="HAMAP" id="MF_00108">
    <property type="entry name" value="IspD"/>
    <property type="match status" value="1"/>
</dbReference>
<keyword evidence="1 3" id="KW-0808">Transferase</keyword>
<dbReference type="Gene3D" id="3.90.550.10">
    <property type="entry name" value="Spore Coat Polysaccharide Biosynthesis Protein SpsA, Chain A"/>
    <property type="match status" value="1"/>
</dbReference>
<evidence type="ECO:0000256" key="3">
    <source>
        <dbReference type="HAMAP-Rule" id="MF_00108"/>
    </source>
</evidence>
<keyword evidence="3" id="KW-0414">Isoprene biosynthesis</keyword>
<sequence length="224" mass="25059">MNKFAIIVAGGTGTRMGSSTPKQFLLLGDKPVLYHTIKTFLEAYDDLQIILVLPEDYTDMGREIIDAYFDYKRIRVTAGGETRFHSVQRGLQLVDADGIVFVHDGVRCLLSKELIHRCHDKALENGSAIPVVPSRDSVRLLSGAENEALERSRVVLVQTPQTFHSRILQPAFAIDYKERFTDEATVVEAYGLKIELVEGEEDNIKITRPADLVVAGEILRSRES</sequence>
<dbReference type="EMBL" id="SJZI01000008">
    <property type="protein sequence ID" value="TCJ17603.1"/>
    <property type="molecule type" value="Genomic_DNA"/>
</dbReference>
<comment type="similarity">
    <text evidence="3">Belongs to the IspD/TarI cytidylyltransferase family. IspD subfamily.</text>
</comment>
<evidence type="ECO:0000256" key="1">
    <source>
        <dbReference type="ARBA" id="ARBA00022679"/>
    </source>
</evidence>
<dbReference type="InterPro" id="IPR034683">
    <property type="entry name" value="IspD/TarI"/>
</dbReference>
<comment type="caution">
    <text evidence="4">The sequence shown here is derived from an EMBL/GenBank/DDBJ whole genome shotgun (WGS) entry which is preliminary data.</text>
</comment>
<dbReference type="SUPFAM" id="SSF53448">
    <property type="entry name" value="Nucleotide-diphospho-sugar transferases"/>
    <property type="match status" value="1"/>
</dbReference>
<comment type="catalytic activity">
    <reaction evidence="3">
        <text>2-C-methyl-D-erythritol 4-phosphate + CTP + H(+) = 4-CDP-2-C-methyl-D-erythritol + diphosphate</text>
        <dbReference type="Rhea" id="RHEA:13429"/>
        <dbReference type="ChEBI" id="CHEBI:15378"/>
        <dbReference type="ChEBI" id="CHEBI:33019"/>
        <dbReference type="ChEBI" id="CHEBI:37563"/>
        <dbReference type="ChEBI" id="CHEBI:57823"/>
        <dbReference type="ChEBI" id="CHEBI:58262"/>
        <dbReference type="EC" id="2.7.7.60"/>
    </reaction>
</comment>
<feature type="site" description="Transition state stabilizer" evidence="3">
    <location>
        <position position="22"/>
    </location>
</feature>
<dbReference type="OrthoDB" id="9806837at2"/>
<dbReference type="InterPro" id="IPR029044">
    <property type="entry name" value="Nucleotide-diphossugar_trans"/>
</dbReference>
<feature type="site" description="Positions MEP for the nucleophilic attack" evidence="3">
    <location>
        <position position="151"/>
    </location>
</feature>
<dbReference type="NCBIfam" id="NF001186">
    <property type="entry name" value="PRK00155.2-3"/>
    <property type="match status" value="1"/>
</dbReference>
<dbReference type="NCBIfam" id="TIGR00453">
    <property type="entry name" value="ispD"/>
    <property type="match status" value="1"/>
</dbReference>
<name>A0A4R1BJW1_9BACT</name>
<dbReference type="GO" id="GO:0019288">
    <property type="term" value="P:isopentenyl diphosphate biosynthetic process, methylerythritol 4-phosphate pathway"/>
    <property type="evidence" value="ECO:0007669"/>
    <property type="project" value="UniProtKB-UniRule"/>
</dbReference>
<dbReference type="EC" id="2.7.7.60" evidence="3"/>
<dbReference type="UniPathway" id="UPA00056">
    <property type="reaction ID" value="UER00093"/>
</dbReference>
<dbReference type="Pfam" id="PF01128">
    <property type="entry name" value="IspD"/>
    <property type="match status" value="1"/>
</dbReference>
<feature type="site" description="Transition state stabilizer" evidence="3">
    <location>
        <position position="15"/>
    </location>
</feature>
<dbReference type="CDD" id="cd02516">
    <property type="entry name" value="CDP-ME_synthetase"/>
    <property type="match status" value="1"/>
</dbReference>
<dbReference type="InterPro" id="IPR050088">
    <property type="entry name" value="IspD/TarI_cytidylyltransf_bact"/>
</dbReference>
<dbReference type="GO" id="GO:0050518">
    <property type="term" value="F:2-C-methyl-D-erythritol 4-phosphate cytidylyltransferase activity"/>
    <property type="evidence" value="ECO:0007669"/>
    <property type="project" value="UniProtKB-UniRule"/>
</dbReference>
<dbReference type="FunFam" id="3.90.550.10:FF:000003">
    <property type="entry name" value="2-C-methyl-D-erythritol 4-phosphate cytidylyltransferase"/>
    <property type="match status" value="1"/>
</dbReference>
<comment type="pathway">
    <text evidence="3">Isoprenoid biosynthesis; isopentenyl diphosphate biosynthesis via DXP pathway; isopentenyl diphosphate from 1-deoxy-D-xylulose 5-phosphate: step 2/6.</text>
</comment>
<keyword evidence="5" id="KW-1185">Reference proteome</keyword>
<dbReference type="InterPro" id="IPR001228">
    <property type="entry name" value="IspD"/>
</dbReference>
<organism evidence="4 5">
    <name type="scientific">Flaviaesturariibacter flavus</name>
    <dbReference type="NCBI Taxonomy" id="2502780"/>
    <lineage>
        <taxon>Bacteria</taxon>
        <taxon>Pseudomonadati</taxon>
        <taxon>Bacteroidota</taxon>
        <taxon>Chitinophagia</taxon>
        <taxon>Chitinophagales</taxon>
        <taxon>Chitinophagaceae</taxon>
        <taxon>Flaviaestuariibacter</taxon>
    </lineage>
</organism>
<evidence type="ECO:0000313" key="5">
    <source>
        <dbReference type="Proteomes" id="UP000295334"/>
    </source>
</evidence>
<dbReference type="RefSeq" id="WP_131447575.1">
    <property type="nucleotide sequence ID" value="NZ_SJZI01000008.1"/>
</dbReference>
<dbReference type="Proteomes" id="UP000295334">
    <property type="component" value="Unassembled WGS sequence"/>
</dbReference>
<gene>
    <name evidence="3" type="primary">ispD</name>
    <name evidence="4" type="ORF">EPD60_05255</name>
</gene>
<dbReference type="AlphaFoldDB" id="A0A4R1BJW1"/>
<dbReference type="PANTHER" id="PTHR32125">
    <property type="entry name" value="2-C-METHYL-D-ERYTHRITOL 4-PHOSPHATE CYTIDYLYLTRANSFERASE, CHLOROPLASTIC"/>
    <property type="match status" value="1"/>
</dbReference>
<keyword evidence="2 3" id="KW-0548">Nucleotidyltransferase</keyword>
<comment type="function">
    <text evidence="3">Catalyzes the formation of 4-diphosphocytidyl-2-C-methyl-D-erythritol from CTP and 2-C-methyl-D-erythritol 4-phosphate (MEP).</text>
</comment>
<evidence type="ECO:0000256" key="2">
    <source>
        <dbReference type="ARBA" id="ARBA00022695"/>
    </source>
</evidence>
<protein>
    <recommendedName>
        <fullName evidence="3">2-C-methyl-D-erythritol 4-phosphate cytidylyltransferase</fullName>
        <ecNumber evidence="3">2.7.7.60</ecNumber>
    </recommendedName>
    <alternativeName>
        <fullName evidence="3">4-diphosphocytidyl-2C-methyl-D-erythritol synthase</fullName>
    </alternativeName>
    <alternativeName>
        <fullName evidence="3">MEP cytidylyltransferase</fullName>
        <shortName evidence="3">MCT</shortName>
    </alternativeName>
</protein>
<feature type="site" description="Positions MEP for the nucleophilic attack" evidence="3">
    <location>
        <position position="205"/>
    </location>
</feature>